<feature type="signal peptide" evidence="5">
    <location>
        <begin position="1"/>
        <end position="28"/>
    </location>
</feature>
<protein>
    <submittedName>
        <fullName evidence="6">ABC transporter, substrate-binding protein</fullName>
    </submittedName>
</protein>
<dbReference type="PRINTS" id="PR00691">
    <property type="entry name" value="ADHESINB"/>
</dbReference>
<dbReference type="SUPFAM" id="SSF53807">
    <property type="entry name" value="Helical backbone' metal receptor"/>
    <property type="match status" value="1"/>
</dbReference>
<dbReference type="PANTHER" id="PTHR42953">
    <property type="entry name" value="HIGH-AFFINITY ZINC UPTAKE SYSTEM PROTEIN ZNUA-RELATED"/>
    <property type="match status" value="1"/>
</dbReference>
<dbReference type="Gene3D" id="3.40.50.1980">
    <property type="entry name" value="Nitrogenase molybdenum iron protein domain"/>
    <property type="match status" value="2"/>
</dbReference>
<sequence>MKKINRLVLAVLMTLATILPLNRVQSQAKDLNIVTSFYPMYAITSEIVGDLHEVKMINSGKGIHDFEPSAADIKAIYNADIFIYNSKSLESWTKNLEANKGDHKVQMIQATEDLELKKVPGLEDMEVMEGKDESNLYDPHSWLDPIEAGREAQVIADQLAKIDPDNADHYQTNAKAFQDKAQALVDKYTPIFDKAKLKTFVTQHTAFYYLAERFGLKQLGISGISSDQEPSARQLNEVIQFVKENNVKTIFVEPNISNKVSQVVAQNTGVDVVEMSPLESDPQNDLTFLENMEAQLKVLSDVLSK</sequence>
<organism evidence="6 7">
    <name type="scientific">Eremococcus coleocola ACS-139-V-Col8</name>
    <dbReference type="NCBI Taxonomy" id="908337"/>
    <lineage>
        <taxon>Bacteria</taxon>
        <taxon>Bacillati</taxon>
        <taxon>Bacillota</taxon>
        <taxon>Bacilli</taxon>
        <taxon>Lactobacillales</taxon>
        <taxon>Aerococcaceae</taxon>
        <taxon>Eremococcus</taxon>
    </lineage>
</organism>
<dbReference type="Pfam" id="PF01297">
    <property type="entry name" value="ZnuA"/>
    <property type="match status" value="1"/>
</dbReference>
<evidence type="ECO:0000256" key="4">
    <source>
        <dbReference type="RuleBase" id="RU003512"/>
    </source>
</evidence>
<dbReference type="PANTHER" id="PTHR42953:SF3">
    <property type="entry name" value="HIGH-AFFINITY ZINC UPTAKE SYSTEM PROTEIN ZNUA"/>
    <property type="match status" value="1"/>
</dbReference>
<reference evidence="6 7" key="1">
    <citation type="submission" date="2010-10" db="EMBL/GenBank/DDBJ databases">
        <authorList>
            <person name="Durkin A.S."/>
            <person name="Madupu R."/>
            <person name="Torralba M."/>
            <person name="Gillis M."/>
            <person name="Methe B."/>
            <person name="Sutton G."/>
            <person name="Nelson K.E."/>
        </authorList>
    </citation>
    <scope>NUCLEOTIDE SEQUENCE [LARGE SCALE GENOMIC DNA]</scope>
    <source>
        <strain evidence="6 7">ACS-139-V-Col8</strain>
    </source>
</reference>
<feature type="chain" id="PRO_5003184850" evidence="5">
    <location>
        <begin position="29"/>
        <end position="305"/>
    </location>
</feature>
<keyword evidence="7" id="KW-1185">Reference proteome</keyword>
<dbReference type="eggNOG" id="COG0803">
    <property type="taxonomic scope" value="Bacteria"/>
</dbReference>
<dbReference type="OrthoDB" id="9810636at2"/>
<evidence type="ECO:0000313" key="6">
    <source>
        <dbReference type="EMBL" id="EFR31255.1"/>
    </source>
</evidence>
<dbReference type="STRING" id="908337.HMPREF9257_1587"/>
<comment type="similarity">
    <text evidence="1 4">Belongs to the bacterial solute-binding protein 9 family.</text>
</comment>
<dbReference type="InterPro" id="IPR006129">
    <property type="entry name" value="AdhesinB"/>
</dbReference>
<keyword evidence="2 4" id="KW-0813">Transport</keyword>
<evidence type="ECO:0000313" key="7">
    <source>
        <dbReference type="Proteomes" id="UP000005990"/>
    </source>
</evidence>
<dbReference type="InterPro" id="IPR050492">
    <property type="entry name" value="Bact_metal-bind_prot9"/>
</dbReference>
<dbReference type="GO" id="GO:0007155">
    <property type="term" value="P:cell adhesion"/>
    <property type="evidence" value="ECO:0007669"/>
    <property type="project" value="InterPro"/>
</dbReference>
<dbReference type="RefSeq" id="WP_006418458.1">
    <property type="nucleotide sequence ID" value="NZ_AENN01000015.1"/>
</dbReference>
<evidence type="ECO:0000256" key="3">
    <source>
        <dbReference type="ARBA" id="ARBA00022729"/>
    </source>
</evidence>
<accession>E4KPU8</accession>
<keyword evidence="3 5" id="KW-0732">Signal</keyword>
<evidence type="ECO:0000256" key="5">
    <source>
        <dbReference type="SAM" id="SignalP"/>
    </source>
</evidence>
<dbReference type="GO" id="GO:0046872">
    <property type="term" value="F:metal ion binding"/>
    <property type="evidence" value="ECO:0007669"/>
    <property type="project" value="InterPro"/>
</dbReference>
<evidence type="ECO:0000256" key="1">
    <source>
        <dbReference type="ARBA" id="ARBA00011028"/>
    </source>
</evidence>
<dbReference type="InterPro" id="IPR006127">
    <property type="entry name" value="ZnuA-like"/>
</dbReference>
<dbReference type="PRINTS" id="PR00690">
    <property type="entry name" value="ADHESNFAMILY"/>
</dbReference>
<gene>
    <name evidence="6" type="ORF">HMPREF9257_1587</name>
</gene>
<proteinExistence type="inferred from homology"/>
<dbReference type="AlphaFoldDB" id="E4KPU8"/>
<name>E4KPU8_9LACT</name>
<dbReference type="GO" id="GO:0030001">
    <property type="term" value="P:metal ion transport"/>
    <property type="evidence" value="ECO:0007669"/>
    <property type="project" value="InterPro"/>
</dbReference>
<dbReference type="EMBL" id="AENN01000015">
    <property type="protein sequence ID" value="EFR31255.1"/>
    <property type="molecule type" value="Genomic_DNA"/>
</dbReference>
<dbReference type="InterPro" id="IPR006128">
    <property type="entry name" value="Lipoprotein_PsaA-like"/>
</dbReference>
<evidence type="ECO:0000256" key="2">
    <source>
        <dbReference type="ARBA" id="ARBA00022448"/>
    </source>
</evidence>
<dbReference type="Proteomes" id="UP000005990">
    <property type="component" value="Unassembled WGS sequence"/>
</dbReference>
<comment type="caution">
    <text evidence="6">The sequence shown here is derived from an EMBL/GenBank/DDBJ whole genome shotgun (WGS) entry which is preliminary data.</text>
</comment>